<dbReference type="AlphaFoldDB" id="A0A6N3BTQ9"/>
<dbReference type="RefSeq" id="WP_024037415.1">
    <property type="nucleotide sequence ID" value="NZ_CACRUE010000024.1"/>
</dbReference>
<evidence type="ECO:0000313" key="1">
    <source>
        <dbReference type="EMBL" id="VYU03913.1"/>
    </source>
</evidence>
<gene>
    <name evidence="1" type="ORF">IBLFYP30_01585</name>
</gene>
<sequence length="158" mass="17651">MKMKLKKILINITAAVCICISLTGCTKVNENLSAKDIQKSIVETGLVKNMEETGSKGLKRYYGLNSNDFDSVVLYTPESSMEVDEMLIVKVKDKSQIEGLEDTIDNRVNSQLQSFGSYGPEQCGLLNNYELKTEGKYVFFAVSENAEKLKEAFKEAIK</sequence>
<dbReference type="InterPro" id="IPR025648">
    <property type="entry name" value="DUF4358"/>
</dbReference>
<reference evidence="1" key="1">
    <citation type="submission" date="2019-11" db="EMBL/GenBank/DDBJ databases">
        <authorList>
            <person name="Feng L."/>
        </authorList>
    </citation>
    <scope>NUCLEOTIDE SEQUENCE</scope>
    <source>
        <strain evidence="1">IbartlettiiLFYP30</strain>
    </source>
</reference>
<dbReference type="EMBL" id="CACRUE010000024">
    <property type="protein sequence ID" value="VYU03913.1"/>
    <property type="molecule type" value="Genomic_DNA"/>
</dbReference>
<accession>A0A6N3BTQ9</accession>
<organism evidence="1">
    <name type="scientific">Intestinibacter bartlettii</name>
    <dbReference type="NCBI Taxonomy" id="261299"/>
    <lineage>
        <taxon>Bacteria</taxon>
        <taxon>Bacillati</taxon>
        <taxon>Bacillota</taxon>
        <taxon>Clostridia</taxon>
        <taxon>Peptostreptococcales</taxon>
        <taxon>Peptostreptococcaceae</taxon>
        <taxon>Intestinibacter</taxon>
    </lineage>
</organism>
<proteinExistence type="predicted"/>
<evidence type="ECO:0008006" key="2">
    <source>
        <dbReference type="Google" id="ProtNLM"/>
    </source>
</evidence>
<dbReference type="PROSITE" id="PS51257">
    <property type="entry name" value="PROKAR_LIPOPROTEIN"/>
    <property type="match status" value="1"/>
</dbReference>
<dbReference type="Pfam" id="PF14270">
    <property type="entry name" value="DUF4358"/>
    <property type="match status" value="1"/>
</dbReference>
<name>A0A6N3BTQ9_9FIRM</name>
<protein>
    <recommendedName>
        <fullName evidence="2">DUF4358 domain-containing protein</fullName>
    </recommendedName>
</protein>